<evidence type="ECO:0000313" key="3">
    <source>
        <dbReference type="Proteomes" id="UP000284120"/>
    </source>
</evidence>
<organism evidence="2 3">
    <name type="scientific">Pedobacter chitinilyticus</name>
    <dbReference type="NCBI Taxonomy" id="2233776"/>
    <lineage>
        <taxon>Bacteria</taxon>
        <taxon>Pseudomonadati</taxon>
        <taxon>Bacteroidota</taxon>
        <taxon>Sphingobacteriia</taxon>
        <taxon>Sphingobacteriales</taxon>
        <taxon>Sphingobacteriaceae</taxon>
        <taxon>Pedobacter</taxon>
    </lineage>
</organism>
<reference evidence="2 3" key="1">
    <citation type="submission" date="2018-06" db="EMBL/GenBank/DDBJ databases">
        <title>Pedobacter endophyticus sp. nov., an endophytic bacterium isolated from a leaf of Triticum aestivum.</title>
        <authorList>
            <person name="Zhang L."/>
        </authorList>
    </citation>
    <scope>NUCLEOTIDE SEQUENCE [LARGE SCALE GENOMIC DNA]</scope>
    <source>
        <strain evidence="2 3">CM134L-2</strain>
    </source>
</reference>
<name>A0A3S3SRY7_9SPHI</name>
<dbReference type="EMBL" id="SAYW01000007">
    <property type="protein sequence ID" value="RWU04334.1"/>
    <property type="molecule type" value="Genomic_DNA"/>
</dbReference>
<keyword evidence="1" id="KW-0732">Signal</keyword>
<gene>
    <name evidence="2" type="ORF">DPV69_18620</name>
</gene>
<keyword evidence="3" id="KW-1185">Reference proteome</keyword>
<evidence type="ECO:0000256" key="1">
    <source>
        <dbReference type="SAM" id="SignalP"/>
    </source>
</evidence>
<comment type="caution">
    <text evidence="2">The sequence shown here is derived from an EMBL/GenBank/DDBJ whole genome shotgun (WGS) entry which is preliminary data.</text>
</comment>
<feature type="signal peptide" evidence="1">
    <location>
        <begin position="1"/>
        <end position="19"/>
    </location>
</feature>
<dbReference type="Proteomes" id="UP000284120">
    <property type="component" value="Unassembled WGS sequence"/>
</dbReference>
<dbReference type="AlphaFoldDB" id="A0A3S3SRY7"/>
<evidence type="ECO:0000313" key="2">
    <source>
        <dbReference type="EMBL" id="RWU04334.1"/>
    </source>
</evidence>
<accession>A0A3S3SRY7</accession>
<sequence>MKKYILILLTTWCSLVTFAQSITEKIKFSVKDNNTEYSIRSSFPAERTERIRSVLEGMLGEASNSSASESQWATTAYSAKLLGNRFEAFLDKKKATGHQIALFEKLTEKLQEELKQPKPPQPPKQP</sequence>
<dbReference type="RefSeq" id="WP_113648930.1">
    <property type="nucleotide sequence ID" value="NZ_QMHN01000007.1"/>
</dbReference>
<protein>
    <submittedName>
        <fullName evidence="2">Uncharacterized protein</fullName>
    </submittedName>
</protein>
<feature type="chain" id="PRO_5018718176" evidence="1">
    <location>
        <begin position="20"/>
        <end position="126"/>
    </location>
</feature>
<proteinExistence type="predicted"/>